<feature type="domain" description="N-acetyltransferase" evidence="1">
    <location>
        <begin position="11"/>
        <end position="172"/>
    </location>
</feature>
<dbReference type="EMBL" id="PUGF01000003">
    <property type="protein sequence ID" value="PRC94198.1"/>
    <property type="molecule type" value="Genomic_DNA"/>
</dbReference>
<gene>
    <name evidence="2" type="ORF">S2091_0819</name>
</gene>
<organism evidence="2 3">
    <name type="scientific">Solimicrobium silvestre</name>
    <dbReference type="NCBI Taxonomy" id="2099400"/>
    <lineage>
        <taxon>Bacteria</taxon>
        <taxon>Pseudomonadati</taxon>
        <taxon>Pseudomonadota</taxon>
        <taxon>Betaproteobacteria</taxon>
        <taxon>Burkholderiales</taxon>
        <taxon>Oxalobacteraceae</taxon>
        <taxon>Solimicrobium</taxon>
    </lineage>
</organism>
<evidence type="ECO:0000313" key="2">
    <source>
        <dbReference type="EMBL" id="PRC94198.1"/>
    </source>
</evidence>
<dbReference type="PROSITE" id="PS51186">
    <property type="entry name" value="GNAT"/>
    <property type="match status" value="1"/>
</dbReference>
<comment type="caution">
    <text evidence="2">The sequence shown here is derived from an EMBL/GenBank/DDBJ whole genome shotgun (WGS) entry which is preliminary data.</text>
</comment>
<proteinExistence type="predicted"/>
<evidence type="ECO:0000313" key="3">
    <source>
        <dbReference type="Proteomes" id="UP000237839"/>
    </source>
</evidence>
<dbReference type="RefSeq" id="WP_105530535.1">
    <property type="nucleotide sequence ID" value="NZ_PUGF01000003.1"/>
</dbReference>
<protein>
    <submittedName>
        <fullName evidence="2">Acetyltransferase (GNAT) family</fullName>
    </submittedName>
</protein>
<keyword evidence="3" id="KW-1185">Reference proteome</keyword>
<dbReference type="SUPFAM" id="SSF55729">
    <property type="entry name" value="Acyl-CoA N-acyltransferases (Nat)"/>
    <property type="match status" value="1"/>
</dbReference>
<evidence type="ECO:0000259" key="1">
    <source>
        <dbReference type="PROSITE" id="PS51186"/>
    </source>
</evidence>
<dbReference type="OrthoDB" id="9178559at2"/>
<dbReference type="InterPro" id="IPR000182">
    <property type="entry name" value="GNAT_dom"/>
</dbReference>
<dbReference type="Pfam" id="PF00583">
    <property type="entry name" value="Acetyltransf_1"/>
    <property type="match status" value="1"/>
</dbReference>
<sequence length="210" mass="23274">MNNPPSNHRTVLVKELSARHRSRVSHHFSSLDQHDRILRFGTHLSNESISNYVKGINFELDKVFGVFSYSFRLVGVGHLAFVPRADRPLVDGVIQKVAEFGVSVSSNARGLGIGSKLFERAAIHCRNANVTTLYMHCLSSNQTMMHIAKKAGMEIHRDYGEADAYLTVLPADPGSVIQEAMQEQVASLDYSLKANTSSVLNFLGFGKKKK</sequence>
<reference evidence="2 3" key="1">
    <citation type="submission" date="2018-02" db="EMBL/GenBank/DDBJ databases">
        <title>Solimicrobium silvestre gen. nov., sp. nov., isolated from alpine forest soil.</title>
        <authorList>
            <person name="Margesin R."/>
            <person name="Albuquerque L."/>
            <person name="Zhang D.-C."/>
            <person name="Froufe H.J.C."/>
            <person name="Severino R."/>
            <person name="Roxo I."/>
            <person name="Egas C."/>
            <person name="Da Costa M.S."/>
        </authorList>
    </citation>
    <scope>NUCLEOTIDE SEQUENCE [LARGE SCALE GENOMIC DNA]</scope>
    <source>
        <strain evidence="2 3">S20-91</strain>
    </source>
</reference>
<name>A0A2S9H2K6_9BURK</name>
<dbReference type="AlphaFoldDB" id="A0A2S9H2K6"/>
<dbReference type="Proteomes" id="UP000237839">
    <property type="component" value="Unassembled WGS sequence"/>
</dbReference>
<dbReference type="Gene3D" id="3.40.630.30">
    <property type="match status" value="1"/>
</dbReference>
<accession>A0A2S9H2K6</accession>
<dbReference type="GO" id="GO:0016747">
    <property type="term" value="F:acyltransferase activity, transferring groups other than amino-acyl groups"/>
    <property type="evidence" value="ECO:0007669"/>
    <property type="project" value="InterPro"/>
</dbReference>
<dbReference type="InterPro" id="IPR016181">
    <property type="entry name" value="Acyl_CoA_acyltransferase"/>
</dbReference>
<dbReference type="CDD" id="cd04301">
    <property type="entry name" value="NAT_SF"/>
    <property type="match status" value="1"/>
</dbReference>
<keyword evidence="2" id="KW-0808">Transferase</keyword>